<dbReference type="Proteomes" id="UP000488521">
    <property type="component" value="Unassembled WGS sequence"/>
</dbReference>
<dbReference type="PROSITE" id="PS50850">
    <property type="entry name" value="MFS"/>
    <property type="match status" value="1"/>
</dbReference>
<keyword evidence="3" id="KW-1003">Cell membrane</keyword>
<comment type="subcellular location">
    <subcellularLocation>
        <location evidence="1">Cell membrane</location>
        <topology evidence="1">Multi-pass membrane protein</topology>
    </subcellularLocation>
</comment>
<reference evidence="11" key="3">
    <citation type="submission" date="2021-07" db="EMBL/GenBank/DDBJ databases">
        <title>Comparative genomics of Bacteroides fragilis group isolates reveals species-dependent resistance mechanisms and validates clinical tools for resistance prediction.</title>
        <authorList>
            <person name="Wallace M.J."/>
            <person name="Jean S."/>
            <person name="Wallace M.A."/>
            <person name="Carey-Ann B.D."/>
            <person name="Dantas G."/>
        </authorList>
    </citation>
    <scope>NUCLEOTIDE SEQUENCE</scope>
    <source>
        <strain evidence="11">BJH_160</strain>
    </source>
</reference>
<sequence>METITTNNNWKKKFIIIWTGQLFSILSSSIAQFSMVLWIGMETGSAEVLSYAAIAGLLPQILLGPMAGVFVDRWNRKWTMIGADSFVALCSAVIALLFYLDMVELWSIYLLLMLRSIGGAFHAPAMKSSIPLLAPPSELVRIAGINEVIQSVCTICGPMLGAALLLAFNMSVVMLLDVAGAFMACISLLFVFIPNPAKKGTNRNILHEMYEGARIILRNRGMSWLMVSEIAVTFFVMPIVAVMPLMTLQYFNGTPYQVSLIEMLFGIGLLVGGSILGVWNPKIRKSILLIIGYFGLGMSLALCGALPSTYFVTYAVLTMIQGLVVPLYTGPFTALLQTQFAPSYLGRIFSLYGSISQFPSVIGLLLTGFIADRLGVENIFTIGGIAISITGILLLCSASVRNLERKDSSTF</sequence>
<dbReference type="EMBL" id="CZAP01000017">
    <property type="protein sequence ID" value="CUP95408.1"/>
    <property type="molecule type" value="Genomic_DNA"/>
</dbReference>
<evidence type="ECO:0000256" key="5">
    <source>
        <dbReference type="ARBA" id="ARBA00022989"/>
    </source>
</evidence>
<name>A0A174SI88_BACT4</name>
<feature type="transmembrane region" description="Helical" evidence="7">
    <location>
        <begin position="258"/>
        <end position="279"/>
    </location>
</feature>
<dbReference type="CDD" id="cd06173">
    <property type="entry name" value="MFS_MefA_like"/>
    <property type="match status" value="1"/>
</dbReference>
<feature type="transmembrane region" description="Helical" evidence="7">
    <location>
        <begin position="348"/>
        <end position="367"/>
    </location>
</feature>
<reference evidence="10 13" key="2">
    <citation type="journal article" date="2019" name="Nat. Med.">
        <title>A library of human gut bacterial isolates paired with longitudinal multiomics data enables mechanistic microbiome research.</title>
        <authorList>
            <person name="Poyet M."/>
            <person name="Groussin M."/>
            <person name="Gibbons S.M."/>
            <person name="Avila-Pacheco J."/>
            <person name="Jiang X."/>
            <person name="Kearney S.M."/>
            <person name="Perrotta A.R."/>
            <person name="Berdy B."/>
            <person name="Zhao S."/>
            <person name="Lieberman T.D."/>
            <person name="Swanson P.K."/>
            <person name="Smith M."/>
            <person name="Roesemann S."/>
            <person name="Alexander J.E."/>
            <person name="Rich S.A."/>
            <person name="Livny J."/>
            <person name="Vlamakis H."/>
            <person name="Clish C."/>
            <person name="Bullock K."/>
            <person name="Deik A."/>
            <person name="Scott J."/>
            <person name="Pierce K.A."/>
            <person name="Xavier R.J."/>
            <person name="Alm E.J."/>
        </authorList>
    </citation>
    <scope>NUCLEOTIDE SEQUENCE [LARGE SCALE GENOMIC DNA]</scope>
    <source>
        <strain evidence="10 13">BIOML-A156</strain>
    </source>
</reference>
<feature type="transmembrane region" description="Helical" evidence="7">
    <location>
        <begin position="286"/>
        <end position="308"/>
    </location>
</feature>
<proteinExistence type="predicted"/>
<accession>A0A174SI88</accession>
<dbReference type="PANTHER" id="PTHR23513:SF6">
    <property type="entry name" value="MAJOR FACILITATOR SUPERFAMILY ASSOCIATED DOMAIN-CONTAINING PROTEIN"/>
    <property type="match status" value="1"/>
</dbReference>
<protein>
    <submittedName>
        <fullName evidence="9">Enterobactin exporter EntS</fullName>
    </submittedName>
    <submittedName>
        <fullName evidence="10">MFS transporter</fullName>
    </submittedName>
</protein>
<evidence type="ECO:0000313" key="11">
    <source>
        <dbReference type="EMBL" id="MCE9237615.1"/>
    </source>
</evidence>
<feature type="transmembrane region" description="Helical" evidence="7">
    <location>
        <begin position="224"/>
        <end position="246"/>
    </location>
</feature>
<reference evidence="9 12" key="1">
    <citation type="submission" date="2015-09" db="EMBL/GenBank/DDBJ databases">
        <authorList>
            <consortium name="Pathogen Informatics"/>
        </authorList>
    </citation>
    <scope>NUCLEOTIDE SEQUENCE [LARGE SCALE GENOMIC DNA]</scope>
    <source>
        <strain evidence="9 12">2789STDY5834899</strain>
    </source>
</reference>
<evidence type="ECO:0000256" key="7">
    <source>
        <dbReference type="SAM" id="Phobius"/>
    </source>
</evidence>
<feature type="transmembrane region" description="Helical" evidence="7">
    <location>
        <begin position="78"/>
        <end position="100"/>
    </location>
</feature>
<dbReference type="GO" id="GO:0022857">
    <property type="term" value="F:transmembrane transporter activity"/>
    <property type="evidence" value="ECO:0007669"/>
    <property type="project" value="InterPro"/>
</dbReference>
<dbReference type="Gene3D" id="1.20.1250.20">
    <property type="entry name" value="MFS general substrate transporter like domains"/>
    <property type="match status" value="1"/>
</dbReference>
<evidence type="ECO:0000313" key="9">
    <source>
        <dbReference type="EMBL" id="CUP95408.1"/>
    </source>
</evidence>
<feature type="transmembrane region" description="Helical" evidence="7">
    <location>
        <begin position="379"/>
        <end position="400"/>
    </location>
</feature>
<gene>
    <name evidence="9" type="ORF">ERS852511_03787</name>
    <name evidence="10" type="ORF">GAN59_14870</name>
    <name evidence="11" type="ORF">K0H07_10685</name>
</gene>
<evidence type="ECO:0000313" key="10">
    <source>
        <dbReference type="EMBL" id="KAB4472759.1"/>
    </source>
</evidence>
<organism evidence="9 12">
    <name type="scientific">Bacteroides thetaiotaomicron</name>
    <dbReference type="NCBI Taxonomy" id="818"/>
    <lineage>
        <taxon>Bacteria</taxon>
        <taxon>Pseudomonadati</taxon>
        <taxon>Bacteroidota</taxon>
        <taxon>Bacteroidia</taxon>
        <taxon>Bacteroidales</taxon>
        <taxon>Bacteroidaceae</taxon>
        <taxon>Bacteroides</taxon>
    </lineage>
</organism>
<dbReference type="InterPro" id="IPR036259">
    <property type="entry name" value="MFS_trans_sf"/>
</dbReference>
<evidence type="ECO:0000256" key="2">
    <source>
        <dbReference type="ARBA" id="ARBA00022448"/>
    </source>
</evidence>
<dbReference type="InterPro" id="IPR010290">
    <property type="entry name" value="TM_effector"/>
</dbReference>
<evidence type="ECO:0000256" key="4">
    <source>
        <dbReference type="ARBA" id="ARBA00022692"/>
    </source>
</evidence>
<keyword evidence="4 7" id="KW-0812">Transmembrane</keyword>
<feature type="transmembrane region" description="Helical" evidence="7">
    <location>
        <begin position="314"/>
        <end position="336"/>
    </location>
</feature>
<dbReference type="RefSeq" id="WP_055300578.1">
    <property type="nucleotide sequence ID" value="NZ_BAABZI010000001.1"/>
</dbReference>
<dbReference type="InterPro" id="IPR020846">
    <property type="entry name" value="MFS_dom"/>
</dbReference>
<feature type="domain" description="Major facilitator superfamily (MFS) profile" evidence="8">
    <location>
        <begin position="13"/>
        <end position="402"/>
    </location>
</feature>
<evidence type="ECO:0000256" key="6">
    <source>
        <dbReference type="ARBA" id="ARBA00023136"/>
    </source>
</evidence>
<dbReference type="Proteomes" id="UP001200544">
    <property type="component" value="Unassembled WGS sequence"/>
</dbReference>
<evidence type="ECO:0000256" key="3">
    <source>
        <dbReference type="ARBA" id="ARBA00022475"/>
    </source>
</evidence>
<dbReference type="AlphaFoldDB" id="A0A174SI88"/>
<evidence type="ECO:0000259" key="8">
    <source>
        <dbReference type="PROSITE" id="PS50850"/>
    </source>
</evidence>
<keyword evidence="6 7" id="KW-0472">Membrane</keyword>
<dbReference type="EMBL" id="JAHYQA010000005">
    <property type="protein sequence ID" value="MCE9237615.1"/>
    <property type="molecule type" value="Genomic_DNA"/>
</dbReference>
<feature type="transmembrane region" description="Helical" evidence="7">
    <location>
        <begin position="51"/>
        <end position="71"/>
    </location>
</feature>
<evidence type="ECO:0000313" key="13">
    <source>
        <dbReference type="Proteomes" id="UP000488521"/>
    </source>
</evidence>
<dbReference type="Proteomes" id="UP000095576">
    <property type="component" value="Unassembled WGS sequence"/>
</dbReference>
<feature type="transmembrane region" description="Helical" evidence="7">
    <location>
        <begin position="15"/>
        <end position="39"/>
    </location>
</feature>
<dbReference type="SUPFAM" id="SSF103473">
    <property type="entry name" value="MFS general substrate transporter"/>
    <property type="match status" value="1"/>
</dbReference>
<feature type="transmembrane region" description="Helical" evidence="7">
    <location>
        <begin position="174"/>
        <end position="193"/>
    </location>
</feature>
<keyword evidence="5 7" id="KW-1133">Transmembrane helix</keyword>
<evidence type="ECO:0000313" key="12">
    <source>
        <dbReference type="Proteomes" id="UP000095576"/>
    </source>
</evidence>
<dbReference type="GO" id="GO:0005886">
    <property type="term" value="C:plasma membrane"/>
    <property type="evidence" value="ECO:0007669"/>
    <property type="project" value="UniProtKB-SubCell"/>
</dbReference>
<dbReference type="PANTHER" id="PTHR23513">
    <property type="entry name" value="INTEGRAL MEMBRANE EFFLUX PROTEIN-RELATED"/>
    <property type="match status" value="1"/>
</dbReference>
<dbReference type="EMBL" id="WCRS01000010">
    <property type="protein sequence ID" value="KAB4472759.1"/>
    <property type="molecule type" value="Genomic_DNA"/>
</dbReference>
<evidence type="ECO:0000256" key="1">
    <source>
        <dbReference type="ARBA" id="ARBA00004651"/>
    </source>
</evidence>
<dbReference type="Pfam" id="PF05977">
    <property type="entry name" value="MFS_3"/>
    <property type="match status" value="1"/>
</dbReference>
<keyword evidence="2" id="KW-0813">Transport</keyword>